<gene>
    <name evidence="2" type="ORF">PTKU64_87920</name>
</gene>
<keyword evidence="3" id="KW-1185">Reference proteome</keyword>
<sequence>MLDMNAALVARTMDLLGNKTRDEIRQREPQIHRRLETMVAGYPQIASLSVFGQAGDLIASSRYSPPPAAAIADRGGFHASSPWYPHPYISLPLYRRIDGETVLVSSVARASDGSWREGVISVALRRKYLIDFYSHIVGDKPGYILSLYRREGAALLASSSPDALTGGLERDGDFTQALRENVIYGGFVQDGPGLGRNAQVSFRRVGEYPVYVACTFDFAELRNSWWRSMVMLAAITLIPGAALATWISVSLLRLRACEAGWSKSAGDLSGHVTGDASSSTQQETKA</sequence>
<feature type="transmembrane region" description="Helical" evidence="1">
    <location>
        <begin position="225"/>
        <end position="247"/>
    </location>
</feature>
<keyword evidence="1" id="KW-0472">Membrane</keyword>
<dbReference type="Gene3D" id="3.30.450.20">
    <property type="entry name" value="PAS domain"/>
    <property type="match status" value="2"/>
</dbReference>
<evidence type="ECO:0008006" key="4">
    <source>
        <dbReference type="Google" id="ProtNLM"/>
    </source>
</evidence>
<keyword evidence="1" id="KW-1133">Transmembrane helix</keyword>
<name>A0ABN6JVX7_9BURK</name>
<dbReference type="Proteomes" id="UP001319874">
    <property type="component" value="Chromosome 4"/>
</dbReference>
<dbReference type="EMBL" id="AP024958">
    <property type="protein sequence ID" value="BCZ85117.1"/>
    <property type="molecule type" value="Genomic_DNA"/>
</dbReference>
<accession>A0ABN6JVX7</accession>
<evidence type="ECO:0000256" key="1">
    <source>
        <dbReference type="SAM" id="Phobius"/>
    </source>
</evidence>
<proteinExistence type="predicted"/>
<organism evidence="2 3">
    <name type="scientific">Paraburkholderia terrae</name>
    <dbReference type="NCBI Taxonomy" id="311230"/>
    <lineage>
        <taxon>Bacteria</taxon>
        <taxon>Pseudomonadati</taxon>
        <taxon>Pseudomonadota</taxon>
        <taxon>Betaproteobacteria</taxon>
        <taxon>Burkholderiales</taxon>
        <taxon>Burkholderiaceae</taxon>
        <taxon>Paraburkholderia</taxon>
    </lineage>
</organism>
<evidence type="ECO:0000313" key="2">
    <source>
        <dbReference type="EMBL" id="BCZ85117.1"/>
    </source>
</evidence>
<keyword evidence="1" id="KW-0812">Transmembrane</keyword>
<reference evidence="2 3" key="1">
    <citation type="journal article" date="2022" name="Front. Microbiol.">
        <title>Identification and characterization of a novel class of self-sufficient cytochrome P450 hydroxylase involved in cyclohexanecarboxylate degradation in Paraburkholderia terrae strain KU-64.</title>
        <authorList>
            <person name="Yamamoto T."/>
            <person name="Hasegawa Y."/>
            <person name="Iwaki H."/>
        </authorList>
    </citation>
    <scope>NUCLEOTIDE SEQUENCE [LARGE SCALE GENOMIC DNA]</scope>
    <source>
        <strain evidence="2 3">KU-64</strain>
    </source>
</reference>
<dbReference type="CDD" id="cd12914">
    <property type="entry name" value="PDC1_DGC_like"/>
    <property type="match status" value="1"/>
</dbReference>
<evidence type="ECO:0000313" key="3">
    <source>
        <dbReference type="Proteomes" id="UP001319874"/>
    </source>
</evidence>
<protein>
    <recommendedName>
        <fullName evidence="4">Cache domain-containing protein</fullName>
    </recommendedName>
</protein>